<evidence type="ECO:0008006" key="9">
    <source>
        <dbReference type="Google" id="ProtNLM"/>
    </source>
</evidence>
<dbReference type="Gene3D" id="3.30.450.20">
    <property type="entry name" value="PAS domain"/>
    <property type="match status" value="1"/>
</dbReference>
<dbReference type="Pfam" id="PF00615">
    <property type="entry name" value="RGS"/>
    <property type="match status" value="1"/>
</dbReference>
<keyword evidence="8" id="KW-1185">Reference proteome</keyword>
<feature type="domain" description="RGS" evidence="5">
    <location>
        <begin position="172"/>
        <end position="272"/>
    </location>
</feature>
<evidence type="ECO:0000259" key="5">
    <source>
        <dbReference type="Pfam" id="PF00615"/>
    </source>
</evidence>
<evidence type="ECO:0000256" key="1">
    <source>
        <dbReference type="ARBA" id="ARBA00022630"/>
    </source>
</evidence>
<dbReference type="InterPro" id="IPR016137">
    <property type="entry name" value="RGS"/>
</dbReference>
<feature type="compositionally biased region" description="Basic residues" evidence="4">
    <location>
        <begin position="464"/>
        <end position="482"/>
    </location>
</feature>
<dbReference type="CDD" id="cd00130">
    <property type="entry name" value="PAS"/>
    <property type="match status" value="1"/>
</dbReference>
<reference evidence="7" key="1">
    <citation type="journal article" date="2023" name="Mol. Phylogenet. Evol.">
        <title>Genome-scale phylogeny and comparative genomics of the fungal order Sordariales.</title>
        <authorList>
            <person name="Hensen N."/>
            <person name="Bonometti L."/>
            <person name="Westerberg I."/>
            <person name="Brannstrom I.O."/>
            <person name="Guillou S."/>
            <person name="Cros-Aarteil S."/>
            <person name="Calhoun S."/>
            <person name="Haridas S."/>
            <person name="Kuo A."/>
            <person name="Mondo S."/>
            <person name="Pangilinan J."/>
            <person name="Riley R."/>
            <person name="LaButti K."/>
            <person name="Andreopoulos B."/>
            <person name="Lipzen A."/>
            <person name="Chen C."/>
            <person name="Yan M."/>
            <person name="Daum C."/>
            <person name="Ng V."/>
            <person name="Clum A."/>
            <person name="Steindorff A."/>
            <person name="Ohm R.A."/>
            <person name="Martin F."/>
            <person name="Silar P."/>
            <person name="Natvig D.O."/>
            <person name="Lalanne C."/>
            <person name="Gautier V."/>
            <person name="Ament-Velasquez S.L."/>
            <person name="Kruys A."/>
            <person name="Hutchinson M.I."/>
            <person name="Powell A.J."/>
            <person name="Barry K."/>
            <person name="Miller A.N."/>
            <person name="Grigoriev I.V."/>
            <person name="Debuchy R."/>
            <person name="Gladieux P."/>
            <person name="Hiltunen Thoren M."/>
            <person name="Johannesson H."/>
        </authorList>
    </citation>
    <scope>NUCLEOTIDE SEQUENCE</scope>
    <source>
        <strain evidence="7">CBS 955.72</strain>
    </source>
</reference>
<dbReference type="InterPro" id="IPR035965">
    <property type="entry name" value="PAS-like_dom_sf"/>
</dbReference>
<feature type="domain" description="PAS" evidence="6">
    <location>
        <begin position="304"/>
        <end position="406"/>
    </location>
</feature>
<keyword evidence="2" id="KW-0288">FMN</keyword>
<dbReference type="Pfam" id="PF13426">
    <property type="entry name" value="PAS_9"/>
    <property type="match status" value="1"/>
</dbReference>
<dbReference type="InterPro" id="IPR036305">
    <property type="entry name" value="RGS_sf"/>
</dbReference>
<dbReference type="Proteomes" id="UP001275084">
    <property type="component" value="Unassembled WGS sequence"/>
</dbReference>
<organism evidence="7 8">
    <name type="scientific">Lasiosphaeria hispida</name>
    <dbReference type="NCBI Taxonomy" id="260671"/>
    <lineage>
        <taxon>Eukaryota</taxon>
        <taxon>Fungi</taxon>
        <taxon>Dikarya</taxon>
        <taxon>Ascomycota</taxon>
        <taxon>Pezizomycotina</taxon>
        <taxon>Sordariomycetes</taxon>
        <taxon>Sordariomycetidae</taxon>
        <taxon>Sordariales</taxon>
        <taxon>Lasiosphaeriaceae</taxon>
        <taxon>Lasiosphaeria</taxon>
    </lineage>
</organism>
<protein>
    <recommendedName>
        <fullName evidence="9">LOV domain-containing protein</fullName>
    </recommendedName>
</protein>
<reference evidence="7" key="2">
    <citation type="submission" date="2023-06" db="EMBL/GenBank/DDBJ databases">
        <authorList>
            <consortium name="Lawrence Berkeley National Laboratory"/>
            <person name="Haridas S."/>
            <person name="Hensen N."/>
            <person name="Bonometti L."/>
            <person name="Westerberg I."/>
            <person name="Brannstrom I.O."/>
            <person name="Guillou S."/>
            <person name="Cros-Aarteil S."/>
            <person name="Calhoun S."/>
            <person name="Kuo A."/>
            <person name="Mondo S."/>
            <person name="Pangilinan J."/>
            <person name="Riley R."/>
            <person name="Labutti K."/>
            <person name="Andreopoulos B."/>
            <person name="Lipzen A."/>
            <person name="Chen C."/>
            <person name="Yanf M."/>
            <person name="Daum C."/>
            <person name="Ng V."/>
            <person name="Clum A."/>
            <person name="Steindorff A."/>
            <person name="Ohm R."/>
            <person name="Martin F."/>
            <person name="Silar P."/>
            <person name="Natvig D."/>
            <person name="Lalanne C."/>
            <person name="Gautier V."/>
            <person name="Ament-Velasquez S.L."/>
            <person name="Kruys A."/>
            <person name="Hutchinson M.I."/>
            <person name="Powell A.J."/>
            <person name="Barry K."/>
            <person name="Miller A.N."/>
            <person name="Grigoriev I.V."/>
            <person name="Debuchy R."/>
            <person name="Gladieux P."/>
            <person name="Thoren M.H."/>
            <person name="Johannesson H."/>
        </authorList>
    </citation>
    <scope>NUCLEOTIDE SEQUENCE</scope>
    <source>
        <strain evidence="7">CBS 955.72</strain>
    </source>
</reference>
<dbReference type="InterPro" id="IPR000014">
    <property type="entry name" value="PAS"/>
</dbReference>
<dbReference type="GO" id="GO:0005634">
    <property type="term" value="C:nucleus"/>
    <property type="evidence" value="ECO:0007669"/>
    <property type="project" value="TreeGrafter"/>
</dbReference>
<evidence type="ECO:0000256" key="4">
    <source>
        <dbReference type="SAM" id="MobiDB-lite"/>
    </source>
</evidence>
<accession>A0AAJ0MDS5</accession>
<evidence type="ECO:0000259" key="6">
    <source>
        <dbReference type="Pfam" id="PF13426"/>
    </source>
</evidence>
<name>A0AAJ0MDS5_9PEZI</name>
<sequence>MHTPLNRCLSFKMLSVRRDTLDSTSSLGDDWSRHGSAQPNPVLVLPYRFDRRMSDLPPATILSPPPRLGSPKLPSKSLHHVRLRSDSGLALHTNKAALRQYTNYNTDGSMRSTPEPAEPLSYDVAASKEALSLGNGRSTELREPPRRSRPLPNFFDPEVIRMAFCNPTTGQRLCRFAQSKHCAADMEFLLKVEEYSRAFGAMTSLISHISANFTGITAISPLGLPTDLSSVLKTNTKQCARLALPPLEKLYHDAKVSVEERLAKNLYPEYVKYQLTQCMRSSMSVSRWLTGGFKSAYPGLGEAFCLTDPLQPDNPIVYASDGLLRMSGYRRQEIINKNCRILQGLSTDPDAAHRIREAISLGRETTELIINHQKDGTPFWNLLFVCPLFEQGNLRYHLGAQINVSESMGTDHQDILRILNFGMPSEAFPHPPTMNTQERPVWRAPASVSQERIQPERRPSQRSPMRRSHGHRLFRGFPRKSAARSQSPRPATPAVPIPVTEDPPSAKRWAYTTRNSQLEPKPDEYSTPYSRFFVMRYIPTSAQPCQSHGDRRNVNAVRMPISFCSSYALELLGLGTKSRDAVLEHDVFNVLATYINSPSINRGLRATVLDKIAAGDAISVDLMATADSPSAKTQPGKHSRNRSVIRTATMLGGVGAVAGATFSVEMDSKPRLSDAFDRGAEILSHVFFGPKMRKLVSHWAPLKDAEGNIGWVVLVLTPAIVT</sequence>
<dbReference type="PANTHER" id="PTHR47429">
    <property type="entry name" value="PROTEIN TWIN LOV 1"/>
    <property type="match status" value="1"/>
</dbReference>
<dbReference type="EMBL" id="JAUIQD010000004">
    <property type="protein sequence ID" value="KAK3352404.1"/>
    <property type="molecule type" value="Genomic_DNA"/>
</dbReference>
<dbReference type="InterPro" id="IPR044926">
    <property type="entry name" value="RGS_subdomain_2"/>
</dbReference>
<gene>
    <name evidence="7" type="ORF">B0T25DRAFT_185405</name>
</gene>
<dbReference type="SUPFAM" id="SSF55785">
    <property type="entry name" value="PYP-like sensor domain (PAS domain)"/>
    <property type="match status" value="1"/>
</dbReference>
<dbReference type="Gene3D" id="1.10.167.10">
    <property type="entry name" value="Regulator of G-protein Signalling 4, domain 2"/>
    <property type="match status" value="1"/>
</dbReference>
<dbReference type="NCBIfam" id="TIGR00229">
    <property type="entry name" value="sensory_box"/>
    <property type="match status" value="1"/>
</dbReference>
<comment type="caution">
    <text evidence="7">The sequence shown here is derived from an EMBL/GenBank/DDBJ whole genome shotgun (WGS) entry which is preliminary data.</text>
</comment>
<dbReference type="AlphaFoldDB" id="A0AAJ0MDS5"/>
<evidence type="ECO:0000256" key="2">
    <source>
        <dbReference type="ARBA" id="ARBA00022643"/>
    </source>
</evidence>
<dbReference type="PANTHER" id="PTHR47429:SF2">
    <property type="entry name" value="PROTEIN TWIN LOV 1"/>
    <property type="match status" value="1"/>
</dbReference>
<evidence type="ECO:0000256" key="3">
    <source>
        <dbReference type="ARBA" id="ARBA00022991"/>
    </source>
</evidence>
<evidence type="ECO:0000313" key="7">
    <source>
        <dbReference type="EMBL" id="KAK3352404.1"/>
    </source>
</evidence>
<dbReference type="SUPFAM" id="SSF48097">
    <property type="entry name" value="Regulator of G-protein signaling, RGS"/>
    <property type="match status" value="1"/>
</dbReference>
<evidence type="ECO:0000313" key="8">
    <source>
        <dbReference type="Proteomes" id="UP001275084"/>
    </source>
</evidence>
<feature type="region of interest" description="Disordered" evidence="4">
    <location>
        <begin position="427"/>
        <end position="506"/>
    </location>
</feature>
<proteinExistence type="predicted"/>
<keyword evidence="1" id="KW-0285">Flavoprotein</keyword>
<feature type="region of interest" description="Disordered" evidence="4">
    <location>
        <begin position="133"/>
        <end position="152"/>
    </location>
</feature>
<keyword evidence="3" id="KW-0157">Chromophore</keyword>